<dbReference type="KEGG" id="adu:107464894"/>
<reference evidence="2" key="1">
    <citation type="journal article" date="2016" name="Nat. Genet.">
        <title>The genome sequences of Arachis duranensis and Arachis ipaensis, the diploid ancestors of cultivated peanut.</title>
        <authorList>
            <person name="Bertioli D.J."/>
            <person name="Cannon S.B."/>
            <person name="Froenicke L."/>
            <person name="Huang G."/>
            <person name="Farmer A.D."/>
            <person name="Cannon E.K."/>
            <person name="Liu X."/>
            <person name="Gao D."/>
            <person name="Clevenger J."/>
            <person name="Dash S."/>
            <person name="Ren L."/>
            <person name="Moretzsohn M.C."/>
            <person name="Shirasawa K."/>
            <person name="Huang W."/>
            <person name="Vidigal B."/>
            <person name="Abernathy B."/>
            <person name="Chu Y."/>
            <person name="Niederhuth C.E."/>
            <person name="Umale P."/>
            <person name="Araujo A.C."/>
            <person name="Kozik A."/>
            <person name="Kim K.D."/>
            <person name="Burow M.D."/>
            <person name="Varshney R.K."/>
            <person name="Wang X."/>
            <person name="Zhang X."/>
            <person name="Barkley N."/>
            <person name="Guimaraes P.M."/>
            <person name="Isobe S."/>
            <person name="Guo B."/>
            <person name="Liao B."/>
            <person name="Stalker H.T."/>
            <person name="Schmitz R.J."/>
            <person name="Scheffler B.E."/>
            <person name="Leal-Bertioli S.C."/>
            <person name="Xun X."/>
            <person name="Jackson S.A."/>
            <person name="Michelmore R."/>
            <person name="Ozias-Akins P."/>
        </authorList>
    </citation>
    <scope>NUCLEOTIDE SEQUENCE [LARGE SCALE GENOMIC DNA]</scope>
    <source>
        <strain evidence="2">cv. V14167</strain>
    </source>
</reference>
<evidence type="ECO:0000313" key="3">
    <source>
        <dbReference type="RefSeq" id="XP_015939343.1"/>
    </source>
</evidence>
<sequence>MEIVVSHYVIELAHLLDQGTTCVTRGPRQVPDMDQVPNVPYRRCVEQRRCVGTRLSQHEWRWLDDAIGVLEGKGRGHRGSRGPSRWGWRGGSRGRAPCGGRDRDDDDDDEDNGGDNPRDDDVNGGRDGVDRGGHNDGDDVGVGDGGGVGGGGYDGGVVGGMSSGGFRGGGRGVDDRYDGGMGRCLGGGVGGSGGAGDVGRDCYGLGAQADLGSSDYFVGVPSSDETV</sequence>
<name>A0A6P4BGA7_ARADU</name>
<dbReference type="RefSeq" id="XP_015939343.1">
    <property type="nucleotide sequence ID" value="XM_016083857.1"/>
</dbReference>
<keyword evidence="2" id="KW-1185">Reference proteome</keyword>
<reference evidence="3" key="2">
    <citation type="submission" date="2025-08" db="UniProtKB">
        <authorList>
            <consortium name="RefSeq"/>
        </authorList>
    </citation>
    <scope>IDENTIFICATION</scope>
    <source>
        <tissue evidence="3">Whole plant</tissue>
    </source>
</reference>
<dbReference type="Proteomes" id="UP000515211">
    <property type="component" value="Chromosome 9"/>
</dbReference>
<protein>
    <submittedName>
        <fullName evidence="3">Uncharacterized protein LOC107464894</fullName>
    </submittedName>
</protein>
<feature type="compositionally biased region" description="Acidic residues" evidence="1">
    <location>
        <begin position="104"/>
        <end position="113"/>
    </location>
</feature>
<feature type="compositionally biased region" description="Gly residues" evidence="1">
    <location>
        <begin position="140"/>
        <end position="154"/>
    </location>
</feature>
<accession>A0A6P4BGA7</accession>
<dbReference type="AlphaFoldDB" id="A0A6P4BGA7"/>
<proteinExistence type="predicted"/>
<organism evidence="2 3">
    <name type="scientific">Arachis duranensis</name>
    <name type="common">Wild peanut</name>
    <dbReference type="NCBI Taxonomy" id="130453"/>
    <lineage>
        <taxon>Eukaryota</taxon>
        <taxon>Viridiplantae</taxon>
        <taxon>Streptophyta</taxon>
        <taxon>Embryophyta</taxon>
        <taxon>Tracheophyta</taxon>
        <taxon>Spermatophyta</taxon>
        <taxon>Magnoliopsida</taxon>
        <taxon>eudicotyledons</taxon>
        <taxon>Gunneridae</taxon>
        <taxon>Pentapetalae</taxon>
        <taxon>rosids</taxon>
        <taxon>fabids</taxon>
        <taxon>Fabales</taxon>
        <taxon>Fabaceae</taxon>
        <taxon>Papilionoideae</taxon>
        <taxon>50 kb inversion clade</taxon>
        <taxon>dalbergioids sensu lato</taxon>
        <taxon>Dalbergieae</taxon>
        <taxon>Pterocarpus clade</taxon>
        <taxon>Arachis</taxon>
    </lineage>
</organism>
<evidence type="ECO:0000256" key="1">
    <source>
        <dbReference type="SAM" id="MobiDB-lite"/>
    </source>
</evidence>
<gene>
    <name evidence="3" type="primary">LOC107464894</name>
</gene>
<evidence type="ECO:0000313" key="2">
    <source>
        <dbReference type="Proteomes" id="UP000515211"/>
    </source>
</evidence>
<dbReference type="GeneID" id="107464894"/>
<feature type="region of interest" description="Disordered" evidence="1">
    <location>
        <begin position="71"/>
        <end position="154"/>
    </location>
</feature>
<feature type="compositionally biased region" description="Basic and acidic residues" evidence="1">
    <location>
        <begin position="116"/>
        <end position="137"/>
    </location>
</feature>